<keyword evidence="2" id="KW-1003">Cell membrane</keyword>
<sequence>MAMDFLRKADWLTRDRVRGYALLVALASLALLANSYFKAMGPDGTDFLAFWGAGHVTSAGEPAAAYDLATQQRVQTATGSLGWFAFVNPPPFLFAATPFGALPFPLAWIAWVAVTWGLWAWASIRAFPRLWPLVVSYPGALVAAGHAQTGLLTGSLLVLAAHELGKRPRLAGAAIGALVMKPHLALLAPFWFAAGGKWRTFVAAGMTVAALLLAALLVFGTATFEGYVTSWKASGLLMEGVNTDFLLRMTTFFSQTRIFAGDGAAYIAGSISALLALLAAVTCWRRFDGDARATGAAVLAATALASPYLFNYDLPFLIFPTLWLVERGITEGFRTYEKLALVVLWFAPYATRAAALPMGVNLMPLAAVALFFLVWTRPGSGLAETETGTAAAT</sequence>
<feature type="transmembrane region" description="Helical" evidence="8">
    <location>
        <begin position="20"/>
        <end position="37"/>
    </location>
</feature>
<keyword evidence="5 8" id="KW-1133">Transmembrane helix</keyword>
<keyword evidence="4 8" id="KW-0812">Transmembrane</keyword>
<dbReference type="KEGG" id="qso:IRL76_01065"/>
<dbReference type="GO" id="GO:0005886">
    <property type="term" value="C:plasma membrane"/>
    <property type="evidence" value="ECO:0007669"/>
    <property type="project" value="UniProtKB-SubCell"/>
</dbReference>
<reference evidence="9 10" key="1">
    <citation type="submission" date="2020-11" db="EMBL/GenBank/DDBJ databases">
        <title>The genome sequence of Erythrobacter sp. 6D36.</title>
        <authorList>
            <person name="Liu Y."/>
        </authorList>
    </citation>
    <scope>NUCLEOTIDE SEQUENCE [LARGE SCALE GENOMIC DNA]</scope>
    <source>
        <strain evidence="9 10">6D36</strain>
    </source>
</reference>
<evidence type="ECO:0000256" key="4">
    <source>
        <dbReference type="ARBA" id="ARBA00022692"/>
    </source>
</evidence>
<keyword evidence="3" id="KW-0808">Transferase</keyword>
<comment type="subcellular location">
    <subcellularLocation>
        <location evidence="1">Cell membrane</location>
        <topology evidence="1">Multi-pass membrane protein</topology>
    </subcellularLocation>
</comment>
<evidence type="ECO:0000313" key="10">
    <source>
        <dbReference type="Proteomes" id="UP000594459"/>
    </source>
</evidence>
<keyword evidence="10" id="KW-1185">Reference proteome</keyword>
<evidence type="ECO:0000256" key="7">
    <source>
        <dbReference type="ARBA" id="ARBA00024033"/>
    </source>
</evidence>
<comment type="similarity">
    <text evidence="7">Belongs to the glycosyltransferase 87 family.</text>
</comment>
<name>A0A7S8F4Z7_9SPHN</name>
<keyword evidence="6 8" id="KW-0472">Membrane</keyword>
<proteinExistence type="inferred from homology"/>
<feature type="transmembrane region" description="Helical" evidence="8">
    <location>
        <begin position="134"/>
        <end position="161"/>
    </location>
</feature>
<feature type="transmembrane region" description="Helical" evidence="8">
    <location>
        <begin position="173"/>
        <end position="194"/>
    </location>
</feature>
<organism evidence="9 10">
    <name type="scientific">Qipengyuania soli</name>
    <dbReference type="NCBI Taxonomy" id="2782568"/>
    <lineage>
        <taxon>Bacteria</taxon>
        <taxon>Pseudomonadati</taxon>
        <taxon>Pseudomonadota</taxon>
        <taxon>Alphaproteobacteria</taxon>
        <taxon>Sphingomonadales</taxon>
        <taxon>Erythrobacteraceae</taxon>
        <taxon>Qipengyuania</taxon>
    </lineage>
</organism>
<dbReference type="GO" id="GO:0016758">
    <property type="term" value="F:hexosyltransferase activity"/>
    <property type="evidence" value="ECO:0007669"/>
    <property type="project" value="InterPro"/>
</dbReference>
<dbReference type="Proteomes" id="UP000594459">
    <property type="component" value="Chromosome"/>
</dbReference>
<accession>A0A7S8F4Z7</accession>
<feature type="transmembrane region" description="Helical" evidence="8">
    <location>
        <begin position="201"/>
        <end position="224"/>
    </location>
</feature>
<feature type="transmembrane region" description="Helical" evidence="8">
    <location>
        <begin position="263"/>
        <end position="284"/>
    </location>
</feature>
<evidence type="ECO:0000256" key="2">
    <source>
        <dbReference type="ARBA" id="ARBA00022475"/>
    </source>
</evidence>
<dbReference type="AlphaFoldDB" id="A0A7S8F4Z7"/>
<evidence type="ECO:0000256" key="6">
    <source>
        <dbReference type="ARBA" id="ARBA00023136"/>
    </source>
</evidence>
<dbReference type="InterPro" id="IPR018584">
    <property type="entry name" value="GT87"/>
</dbReference>
<evidence type="ECO:0000256" key="8">
    <source>
        <dbReference type="SAM" id="Phobius"/>
    </source>
</evidence>
<gene>
    <name evidence="9" type="ORF">IRL76_01065</name>
</gene>
<evidence type="ECO:0000256" key="5">
    <source>
        <dbReference type="ARBA" id="ARBA00022989"/>
    </source>
</evidence>
<feature type="transmembrane region" description="Helical" evidence="8">
    <location>
        <begin position="291"/>
        <end position="310"/>
    </location>
</feature>
<evidence type="ECO:0000256" key="3">
    <source>
        <dbReference type="ARBA" id="ARBA00022679"/>
    </source>
</evidence>
<dbReference type="Pfam" id="PF09594">
    <property type="entry name" value="GT87"/>
    <property type="match status" value="1"/>
</dbReference>
<dbReference type="EMBL" id="CP064654">
    <property type="protein sequence ID" value="QPC99205.1"/>
    <property type="molecule type" value="Genomic_DNA"/>
</dbReference>
<protein>
    <submittedName>
        <fullName evidence="9">DUF2029 domain-containing protein</fullName>
    </submittedName>
</protein>
<evidence type="ECO:0000313" key="9">
    <source>
        <dbReference type="EMBL" id="QPC99205.1"/>
    </source>
</evidence>
<feature type="transmembrane region" description="Helical" evidence="8">
    <location>
        <begin position="102"/>
        <end position="122"/>
    </location>
</feature>
<evidence type="ECO:0000256" key="1">
    <source>
        <dbReference type="ARBA" id="ARBA00004651"/>
    </source>
</evidence>
<feature type="transmembrane region" description="Helical" evidence="8">
    <location>
        <begin position="354"/>
        <end position="375"/>
    </location>
</feature>